<name>A0A1P8WGM9_9PLAN</name>
<dbReference type="OrthoDB" id="7830133at2"/>
<keyword evidence="3 5" id="KW-0238">DNA-binding</keyword>
<reference evidence="9 10" key="1">
    <citation type="journal article" date="2016" name="Front. Microbiol.">
        <title>Fuerstia marisgermanicae gen. nov., sp. nov., an Unusual Member of the Phylum Planctomycetes from the German Wadden Sea.</title>
        <authorList>
            <person name="Kohn T."/>
            <person name="Heuer A."/>
            <person name="Jogler M."/>
            <person name="Vollmers J."/>
            <person name="Boedeker C."/>
            <person name="Bunk B."/>
            <person name="Rast P."/>
            <person name="Borchert D."/>
            <person name="Glockner I."/>
            <person name="Freese H.M."/>
            <person name="Klenk H.P."/>
            <person name="Overmann J."/>
            <person name="Kaster A.K."/>
            <person name="Rohde M."/>
            <person name="Wiegand S."/>
            <person name="Jogler C."/>
        </authorList>
    </citation>
    <scope>NUCLEOTIDE SEQUENCE [LARGE SCALE GENOMIC DNA]</scope>
    <source>
        <strain evidence="9 10">NH11</strain>
    </source>
</reference>
<dbReference type="InterPro" id="IPR002104">
    <property type="entry name" value="Integrase_catalytic"/>
</dbReference>
<keyword evidence="2" id="KW-0229">DNA integration</keyword>
<dbReference type="SUPFAM" id="SSF56349">
    <property type="entry name" value="DNA breaking-rejoining enzymes"/>
    <property type="match status" value="1"/>
</dbReference>
<dbReference type="Proteomes" id="UP000187735">
    <property type="component" value="Chromosome"/>
</dbReference>
<protein>
    <submittedName>
        <fullName evidence="9">Tyrosine recombinase XerD</fullName>
    </submittedName>
</protein>
<dbReference type="Gene3D" id="1.10.443.10">
    <property type="entry name" value="Intergrase catalytic core"/>
    <property type="match status" value="1"/>
</dbReference>
<dbReference type="Pfam" id="PF13495">
    <property type="entry name" value="Phage_int_SAM_4"/>
    <property type="match status" value="1"/>
</dbReference>
<dbReference type="InterPro" id="IPR011010">
    <property type="entry name" value="DNA_brk_join_enz"/>
</dbReference>
<evidence type="ECO:0000256" key="6">
    <source>
        <dbReference type="SAM" id="MobiDB-lite"/>
    </source>
</evidence>
<dbReference type="GO" id="GO:0007059">
    <property type="term" value="P:chromosome segregation"/>
    <property type="evidence" value="ECO:0007669"/>
    <property type="project" value="UniProtKB-KW"/>
</dbReference>
<evidence type="ECO:0000256" key="1">
    <source>
        <dbReference type="ARBA" id="ARBA00022829"/>
    </source>
</evidence>
<proteinExistence type="predicted"/>
<keyword evidence="10" id="KW-1185">Reference proteome</keyword>
<evidence type="ECO:0000313" key="9">
    <source>
        <dbReference type="EMBL" id="APZ93226.1"/>
    </source>
</evidence>
<evidence type="ECO:0000313" key="10">
    <source>
        <dbReference type="Proteomes" id="UP000187735"/>
    </source>
</evidence>
<evidence type="ECO:0000256" key="4">
    <source>
        <dbReference type="ARBA" id="ARBA00023172"/>
    </source>
</evidence>
<keyword evidence="1" id="KW-0159">Chromosome partition</keyword>
<dbReference type="Pfam" id="PF00589">
    <property type="entry name" value="Phage_integrase"/>
    <property type="match status" value="1"/>
</dbReference>
<dbReference type="EMBL" id="CP017641">
    <property type="protein sequence ID" value="APZ93226.1"/>
    <property type="molecule type" value="Genomic_DNA"/>
</dbReference>
<dbReference type="KEGG" id="fmr:Fuma_02843"/>
<dbReference type="InterPro" id="IPR004107">
    <property type="entry name" value="Integrase_SAM-like_N"/>
</dbReference>
<evidence type="ECO:0000259" key="8">
    <source>
        <dbReference type="PROSITE" id="PS51900"/>
    </source>
</evidence>
<evidence type="ECO:0000256" key="3">
    <source>
        <dbReference type="ARBA" id="ARBA00023125"/>
    </source>
</evidence>
<feature type="compositionally biased region" description="Basic and acidic residues" evidence="6">
    <location>
        <begin position="1"/>
        <end position="16"/>
    </location>
</feature>
<dbReference type="RefSeq" id="WP_083732051.1">
    <property type="nucleotide sequence ID" value="NZ_CP017641.1"/>
</dbReference>
<evidence type="ECO:0000259" key="7">
    <source>
        <dbReference type="PROSITE" id="PS51898"/>
    </source>
</evidence>
<organism evidence="9 10">
    <name type="scientific">Fuerstiella marisgermanici</name>
    <dbReference type="NCBI Taxonomy" id="1891926"/>
    <lineage>
        <taxon>Bacteria</taxon>
        <taxon>Pseudomonadati</taxon>
        <taxon>Planctomycetota</taxon>
        <taxon>Planctomycetia</taxon>
        <taxon>Planctomycetales</taxon>
        <taxon>Planctomycetaceae</taxon>
        <taxon>Fuerstiella</taxon>
    </lineage>
</organism>
<keyword evidence="4" id="KW-0233">DNA recombination</keyword>
<gene>
    <name evidence="9" type="primary">xerD_12</name>
    <name evidence="9" type="ORF">Fuma_02843</name>
</gene>
<dbReference type="AlphaFoldDB" id="A0A1P8WGM9"/>
<sequence length="334" mass="37688">MDKDRFPQPYHEKSPDDSGSELLVVSSAHTPALIRNAGEQAQRRFLEFFTAHIRNPGTRAVYGRAVARFCDWCERQHVELLDVSPFVVAAYIEQLTQQRSAPTVKLHLAAIRMLFDWLVVGQVLPLNPAASVRGPKHVVTTGKTPVLTAIAARELLDTIDCTRIVGLRDRALIGLMVYSFARVSAAIGMNVADYYPQGRRMRFRLHEKGGKHHEVPAHHNAEEYLDAYLHEAGIADEKKGPLFRTVSRHRQLTDRRMHRADVLRMIKRRAVKAGLPEHICCHTFRATGITAYLENGGSLEHAQRIAAHNSVRTTKLYDRTSDAVSLDEIERIII</sequence>
<accession>A0A1P8WGM9</accession>
<dbReference type="GO" id="GO:0003677">
    <property type="term" value="F:DNA binding"/>
    <property type="evidence" value="ECO:0007669"/>
    <property type="project" value="UniProtKB-UniRule"/>
</dbReference>
<dbReference type="Gene3D" id="1.10.150.130">
    <property type="match status" value="1"/>
</dbReference>
<dbReference type="InterPro" id="IPR010998">
    <property type="entry name" value="Integrase_recombinase_N"/>
</dbReference>
<dbReference type="PROSITE" id="PS51900">
    <property type="entry name" value="CB"/>
    <property type="match status" value="1"/>
</dbReference>
<dbReference type="PROSITE" id="PS51898">
    <property type="entry name" value="TYR_RECOMBINASE"/>
    <property type="match status" value="1"/>
</dbReference>
<evidence type="ECO:0000256" key="2">
    <source>
        <dbReference type="ARBA" id="ARBA00022908"/>
    </source>
</evidence>
<feature type="region of interest" description="Disordered" evidence="6">
    <location>
        <begin position="1"/>
        <end position="20"/>
    </location>
</feature>
<dbReference type="PANTHER" id="PTHR30349:SF81">
    <property type="entry name" value="TYROSINE RECOMBINASE XERC"/>
    <property type="match status" value="1"/>
</dbReference>
<feature type="domain" description="Core-binding (CB)" evidence="8">
    <location>
        <begin position="40"/>
        <end position="119"/>
    </location>
</feature>
<dbReference type="InterPro" id="IPR050090">
    <property type="entry name" value="Tyrosine_recombinase_XerCD"/>
</dbReference>
<feature type="domain" description="Tyr recombinase" evidence="7">
    <location>
        <begin position="142"/>
        <end position="331"/>
    </location>
</feature>
<evidence type="ECO:0000256" key="5">
    <source>
        <dbReference type="PROSITE-ProRule" id="PRU01248"/>
    </source>
</evidence>
<dbReference type="GO" id="GO:0006310">
    <property type="term" value="P:DNA recombination"/>
    <property type="evidence" value="ECO:0007669"/>
    <property type="project" value="UniProtKB-KW"/>
</dbReference>
<dbReference type="PANTHER" id="PTHR30349">
    <property type="entry name" value="PHAGE INTEGRASE-RELATED"/>
    <property type="match status" value="1"/>
</dbReference>
<dbReference type="STRING" id="1891926.Fuma_02843"/>
<dbReference type="InterPro" id="IPR013762">
    <property type="entry name" value="Integrase-like_cat_sf"/>
</dbReference>
<dbReference type="GO" id="GO:0015074">
    <property type="term" value="P:DNA integration"/>
    <property type="evidence" value="ECO:0007669"/>
    <property type="project" value="UniProtKB-KW"/>
</dbReference>
<dbReference type="InterPro" id="IPR044068">
    <property type="entry name" value="CB"/>
</dbReference>